<feature type="compositionally biased region" description="Basic and acidic residues" evidence="1">
    <location>
        <begin position="304"/>
        <end position="363"/>
    </location>
</feature>
<keyword evidence="3" id="KW-1185">Reference proteome</keyword>
<protein>
    <submittedName>
        <fullName evidence="2">Uncharacterized protein</fullName>
    </submittedName>
</protein>
<accession>A0A0S3TAS2</accession>
<dbReference type="Proteomes" id="UP000291084">
    <property type="component" value="Chromosome 11"/>
</dbReference>
<dbReference type="AlphaFoldDB" id="A0A0S3TAS2"/>
<gene>
    <name evidence="2" type="primary">Vigan.11G155600</name>
    <name evidence="2" type="ORF">VIGAN_11155600</name>
</gene>
<proteinExistence type="predicted"/>
<sequence>MRQIFLRLISHIVNLSYSRTVNSDQPEHGFNYSAIRPQLVGYLTSQVFGHSASTVPLSMVLSVQVLDHPASKILSHSASKVDLCGDQLRKSFPGDGDQTIVTLSKAEAMNDDEDSCFYEALYMSMGIGYFTGFWSLLLDSPPPPQSPHPPPPPPSPLPLSLLLLLRHILCIRLRALRIRLRHKAPIPAPFFSVTEPQSQHSHHCRFLLRHLNRRFSSSSSAAPSASATAMPIFSSSRRISSEIVHSSVARCSSFAAADCAMPLLPLHRVLFTETVANFGAGSAVVWFSCGRFVGVRKKRQWNGGREESKSERRREPRREARAWEGGESQGRRERGEGRGGESQGREGGREGEPREARVRRELG</sequence>
<evidence type="ECO:0000313" key="2">
    <source>
        <dbReference type="EMBL" id="BAU02124.1"/>
    </source>
</evidence>
<feature type="region of interest" description="Disordered" evidence="1">
    <location>
        <begin position="300"/>
        <end position="363"/>
    </location>
</feature>
<dbReference type="EMBL" id="AP015044">
    <property type="protein sequence ID" value="BAU02124.1"/>
    <property type="molecule type" value="Genomic_DNA"/>
</dbReference>
<evidence type="ECO:0000313" key="3">
    <source>
        <dbReference type="Proteomes" id="UP000291084"/>
    </source>
</evidence>
<evidence type="ECO:0000256" key="1">
    <source>
        <dbReference type="SAM" id="MobiDB-lite"/>
    </source>
</evidence>
<reference evidence="2 3" key="1">
    <citation type="journal article" date="2015" name="Sci. Rep.">
        <title>The power of single molecule real-time sequencing technology in the de novo assembly of a eukaryotic genome.</title>
        <authorList>
            <person name="Sakai H."/>
            <person name="Naito K."/>
            <person name="Ogiso-Tanaka E."/>
            <person name="Takahashi Y."/>
            <person name="Iseki K."/>
            <person name="Muto C."/>
            <person name="Satou K."/>
            <person name="Teruya K."/>
            <person name="Shiroma A."/>
            <person name="Shimoji M."/>
            <person name="Hirano T."/>
            <person name="Itoh T."/>
            <person name="Kaga A."/>
            <person name="Tomooka N."/>
        </authorList>
    </citation>
    <scope>NUCLEOTIDE SEQUENCE [LARGE SCALE GENOMIC DNA]</scope>
    <source>
        <strain evidence="3">cv. Shumari</strain>
    </source>
</reference>
<name>A0A0S3TAS2_PHAAN</name>
<organism evidence="2 3">
    <name type="scientific">Vigna angularis var. angularis</name>
    <dbReference type="NCBI Taxonomy" id="157739"/>
    <lineage>
        <taxon>Eukaryota</taxon>
        <taxon>Viridiplantae</taxon>
        <taxon>Streptophyta</taxon>
        <taxon>Embryophyta</taxon>
        <taxon>Tracheophyta</taxon>
        <taxon>Spermatophyta</taxon>
        <taxon>Magnoliopsida</taxon>
        <taxon>eudicotyledons</taxon>
        <taxon>Gunneridae</taxon>
        <taxon>Pentapetalae</taxon>
        <taxon>rosids</taxon>
        <taxon>fabids</taxon>
        <taxon>Fabales</taxon>
        <taxon>Fabaceae</taxon>
        <taxon>Papilionoideae</taxon>
        <taxon>50 kb inversion clade</taxon>
        <taxon>NPAAA clade</taxon>
        <taxon>indigoferoid/millettioid clade</taxon>
        <taxon>Phaseoleae</taxon>
        <taxon>Vigna</taxon>
    </lineage>
</organism>